<evidence type="ECO:0000313" key="2">
    <source>
        <dbReference type="Proteomes" id="UP001595987"/>
    </source>
</evidence>
<gene>
    <name evidence="1" type="ORF">ACFO26_08415</name>
</gene>
<organism evidence="1 2">
    <name type="scientific">Lactococcus nasutitermitis</name>
    <dbReference type="NCBI Taxonomy" id="1652957"/>
    <lineage>
        <taxon>Bacteria</taxon>
        <taxon>Bacillati</taxon>
        <taxon>Bacillota</taxon>
        <taxon>Bacilli</taxon>
        <taxon>Lactobacillales</taxon>
        <taxon>Streptococcaceae</taxon>
        <taxon>Lactococcus</taxon>
    </lineage>
</organism>
<evidence type="ECO:0008006" key="3">
    <source>
        <dbReference type="Google" id="ProtNLM"/>
    </source>
</evidence>
<dbReference type="InterPro" id="IPR011990">
    <property type="entry name" value="TPR-like_helical_dom_sf"/>
</dbReference>
<dbReference type="Pfam" id="PF08238">
    <property type="entry name" value="Sel1"/>
    <property type="match status" value="1"/>
</dbReference>
<protein>
    <recommendedName>
        <fullName evidence="3">Sel1 repeat family protein</fullName>
    </recommendedName>
</protein>
<reference evidence="2" key="1">
    <citation type="journal article" date="2019" name="Int. J. Syst. Evol. Microbiol.">
        <title>The Global Catalogue of Microorganisms (GCM) 10K type strain sequencing project: providing services to taxonomists for standard genome sequencing and annotation.</title>
        <authorList>
            <consortium name="The Broad Institute Genomics Platform"/>
            <consortium name="The Broad Institute Genome Sequencing Center for Infectious Disease"/>
            <person name="Wu L."/>
            <person name="Ma J."/>
        </authorList>
    </citation>
    <scope>NUCLEOTIDE SEQUENCE [LARGE SCALE GENOMIC DNA]</scope>
    <source>
        <strain evidence="2">CCUG 63287</strain>
    </source>
</reference>
<dbReference type="Gene3D" id="1.25.40.10">
    <property type="entry name" value="Tetratricopeptide repeat domain"/>
    <property type="match status" value="1"/>
</dbReference>
<comment type="caution">
    <text evidence="1">The sequence shown here is derived from an EMBL/GenBank/DDBJ whole genome shotgun (WGS) entry which is preliminary data.</text>
</comment>
<dbReference type="Proteomes" id="UP001595987">
    <property type="component" value="Unassembled WGS sequence"/>
</dbReference>
<name>A0ABV9JEP4_9LACT</name>
<dbReference type="EMBL" id="JBHSGD010000006">
    <property type="protein sequence ID" value="MFC4652932.1"/>
    <property type="molecule type" value="Genomic_DNA"/>
</dbReference>
<dbReference type="InterPro" id="IPR006597">
    <property type="entry name" value="Sel1-like"/>
</dbReference>
<dbReference type="SUPFAM" id="SSF81901">
    <property type="entry name" value="HCP-like"/>
    <property type="match status" value="1"/>
</dbReference>
<proteinExistence type="predicted"/>
<keyword evidence="2" id="KW-1185">Reference proteome</keyword>
<sequence length="59" mass="6888">MLRAASQGYSPAQNDMGMNYRYGCGVEQDYVKAVYWYEQAVKVMLLSITWGQCIRWDLE</sequence>
<accession>A0ABV9JEP4</accession>
<evidence type="ECO:0000313" key="1">
    <source>
        <dbReference type="EMBL" id="MFC4652932.1"/>
    </source>
</evidence>
<dbReference type="RefSeq" id="WP_244842929.1">
    <property type="nucleotide sequence ID" value="NZ_BOVQ01000010.1"/>
</dbReference>